<dbReference type="EMBL" id="JPQZ01000005">
    <property type="protein sequence ID" value="KKO76238.1"/>
    <property type="molecule type" value="Genomic_DNA"/>
</dbReference>
<reference evidence="1 2" key="1">
    <citation type="journal article" date="2015" name="Environ. Microbiol.">
        <title>Genome analyses suggest the presence of polyploidy and recent human-driven expansions in eight global populations of the honeybee pathogen Nosema ceranae.</title>
        <authorList>
            <person name="Pelin A."/>
            <person name="Selman M."/>
            <person name="Aris-Brosou S."/>
            <person name="Farinelli L."/>
            <person name="Corradi N."/>
        </authorList>
    </citation>
    <scope>NUCLEOTIDE SEQUENCE [LARGE SCALE GENOMIC DNA]</scope>
    <source>
        <strain evidence="1 2">PA08 1199</strain>
    </source>
</reference>
<proteinExistence type="predicted"/>
<organism evidence="1 2">
    <name type="scientific">Vairimorpha ceranae</name>
    <dbReference type="NCBI Taxonomy" id="40302"/>
    <lineage>
        <taxon>Eukaryota</taxon>
        <taxon>Fungi</taxon>
        <taxon>Fungi incertae sedis</taxon>
        <taxon>Microsporidia</taxon>
        <taxon>Nosematidae</taxon>
        <taxon>Vairimorpha</taxon>
    </lineage>
</organism>
<dbReference type="OrthoDB" id="2186865at2759"/>
<dbReference type="Proteomes" id="UP000034350">
    <property type="component" value="Unassembled WGS sequence"/>
</dbReference>
<dbReference type="VEuPathDB" id="MicrosporidiaDB:AAJ76_500063362"/>
<dbReference type="AlphaFoldDB" id="A0A0F9WTU7"/>
<keyword evidence="2" id="KW-1185">Reference proteome</keyword>
<dbReference type="VEuPathDB" id="MicrosporidiaDB:G9O61_00g003580"/>
<gene>
    <name evidence="1" type="ORF">AAJ76_500063362</name>
</gene>
<protein>
    <submittedName>
        <fullName evidence="1">Uncharacterized protein</fullName>
    </submittedName>
</protein>
<dbReference type="GeneID" id="36320818"/>
<comment type="caution">
    <text evidence="1">The sequence shown here is derived from an EMBL/GenBank/DDBJ whole genome shotgun (WGS) entry which is preliminary data.</text>
</comment>
<evidence type="ECO:0000313" key="1">
    <source>
        <dbReference type="EMBL" id="KKO76238.1"/>
    </source>
</evidence>
<dbReference type="RefSeq" id="XP_024331980.1">
    <property type="nucleotide sequence ID" value="XM_024475870.1"/>
</dbReference>
<accession>A0A0F9WTU7</accession>
<evidence type="ECO:0000313" key="2">
    <source>
        <dbReference type="Proteomes" id="UP000034350"/>
    </source>
</evidence>
<name>A0A0F9WTU7_9MICR</name>
<sequence>MGNICSCLQKDIPKYIISVVGLEEDIKNVLVHIVSGFDKEIKLTKFSEYVITFYDIELIIHAHIITPMIKTLIGLHSSVESAVIYSMDADSKESIGAIREYVEESEVRTKNDIVTVLCRGSYLDNPELDTVKQMFTGNIHDHFEFVKFNNEETDIYVKQTFERIYKILVGRIVN</sequence>